<dbReference type="Gramene" id="KGN43454">
    <property type="protein sequence ID" value="KGN43454"/>
    <property type="gene ID" value="Csa_7G037580"/>
</dbReference>
<gene>
    <name evidence="3" type="ORF">Csa_7G037580</name>
</gene>
<feature type="signal peptide" evidence="2">
    <location>
        <begin position="1"/>
        <end position="19"/>
    </location>
</feature>
<dbReference type="Proteomes" id="UP000029981">
    <property type="component" value="Chromosome 7"/>
</dbReference>
<keyword evidence="2" id="KW-0732">Signal</keyword>
<keyword evidence="4" id="KW-1185">Reference proteome</keyword>
<dbReference type="AlphaFoldDB" id="A0A0A0K3A5"/>
<evidence type="ECO:0000256" key="1">
    <source>
        <dbReference type="SAM" id="Phobius"/>
    </source>
</evidence>
<evidence type="ECO:0000313" key="4">
    <source>
        <dbReference type="Proteomes" id="UP000029981"/>
    </source>
</evidence>
<sequence>MSSKAFVFLGLLLAFIAEATVETNGVEDANIVVAMVVMTSVLVAIVVATAEVAHMVHACTGAAGTLVK</sequence>
<dbReference type="EMBL" id="CM002928">
    <property type="protein sequence ID" value="KGN43454.1"/>
    <property type="molecule type" value="Genomic_DNA"/>
</dbReference>
<name>A0A0A0K3A5_CUCSA</name>
<feature type="transmembrane region" description="Helical" evidence="1">
    <location>
        <begin position="29"/>
        <end position="48"/>
    </location>
</feature>
<proteinExistence type="predicted"/>
<feature type="chain" id="PRO_5001964846" evidence="2">
    <location>
        <begin position="20"/>
        <end position="68"/>
    </location>
</feature>
<reference evidence="3 4" key="1">
    <citation type="journal article" date="2009" name="Nat. Genet.">
        <title>The genome of the cucumber, Cucumis sativus L.</title>
        <authorList>
            <person name="Huang S."/>
            <person name="Li R."/>
            <person name="Zhang Z."/>
            <person name="Li L."/>
            <person name="Gu X."/>
            <person name="Fan W."/>
            <person name="Lucas W.J."/>
            <person name="Wang X."/>
            <person name="Xie B."/>
            <person name="Ni P."/>
            <person name="Ren Y."/>
            <person name="Zhu H."/>
            <person name="Li J."/>
            <person name="Lin K."/>
            <person name="Jin W."/>
            <person name="Fei Z."/>
            <person name="Li G."/>
            <person name="Staub J."/>
            <person name="Kilian A."/>
            <person name="van der Vossen E.A."/>
            <person name="Wu Y."/>
            <person name="Guo J."/>
            <person name="He J."/>
            <person name="Jia Z."/>
            <person name="Ren Y."/>
            <person name="Tian G."/>
            <person name="Lu Y."/>
            <person name="Ruan J."/>
            <person name="Qian W."/>
            <person name="Wang M."/>
            <person name="Huang Q."/>
            <person name="Li B."/>
            <person name="Xuan Z."/>
            <person name="Cao J."/>
            <person name="Asan"/>
            <person name="Wu Z."/>
            <person name="Zhang J."/>
            <person name="Cai Q."/>
            <person name="Bai Y."/>
            <person name="Zhao B."/>
            <person name="Han Y."/>
            <person name="Li Y."/>
            <person name="Li X."/>
            <person name="Wang S."/>
            <person name="Shi Q."/>
            <person name="Liu S."/>
            <person name="Cho W.K."/>
            <person name="Kim J.Y."/>
            <person name="Xu Y."/>
            <person name="Heller-Uszynska K."/>
            <person name="Miao H."/>
            <person name="Cheng Z."/>
            <person name="Zhang S."/>
            <person name="Wu J."/>
            <person name="Yang Y."/>
            <person name="Kang H."/>
            <person name="Li M."/>
            <person name="Liang H."/>
            <person name="Ren X."/>
            <person name="Shi Z."/>
            <person name="Wen M."/>
            <person name="Jian M."/>
            <person name="Yang H."/>
            <person name="Zhang G."/>
            <person name="Yang Z."/>
            <person name="Chen R."/>
            <person name="Liu S."/>
            <person name="Li J."/>
            <person name="Ma L."/>
            <person name="Liu H."/>
            <person name="Zhou Y."/>
            <person name="Zhao J."/>
            <person name="Fang X."/>
            <person name="Li G."/>
            <person name="Fang L."/>
            <person name="Li Y."/>
            <person name="Liu D."/>
            <person name="Zheng H."/>
            <person name="Zhang Y."/>
            <person name="Qin N."/>
            <person name="Li Z."/>
            <person name="Yang G."/>
            <person name="Yang S."/>
            <person name="Bolund L."/>
            <person name="Kristiansen K."/>
            <person name="Zheng H."/>
            <person name="Li S."/>
            <person name="Zhang X."/>
            <person name="Yang H."/>
            <person name="Wang J."/>
            <person name="Sun R."/>
            <person name="Zhang B."/>
            <person name="Jiang S."/>
            <person name="Wang J."/>
            <person name="Du Y."/>
            <person name="Li S."/>
        </authorList>
    </citation>
    <scope>NUCLEOTIDE SEQUENCE [LARGE SCALE GENOMIC DNA]</scope>
    <source>
        <strain evidence="4">cv. 9930</strain>
    </source>
</reference>
<reference evidence="3 4" key="2">
    <citation type="journal article" date="2009" name="PLoS ONE">
        <title>An integrated genetic and cytogenetic map of the cucumber genome.</title>
        <authorList>
            <person name="Ren Y."/>
            <person name="Zhang Z."/>
            <person name="Liu J."/>
            <person name="Staub J.E."/>
            <person name="Han Y."/>
            <person name="Cheng Z."/>
            <person name="Li X."/>
            <person name="Lu J."/>
            <person name="Miao H."/>
            <person name="Kang H."/>
            <person name="Xie B."/>
            <person name="Gu X."/>
            <person name="Wang X."/>
            <person name="Du Y."/>
            <person name="Jin W."/>
            <person name="Huang S."/>
        </authorList>
    </citation>
    <scope>NUCLEOTIDE SEQUENCE [LARGE SCALE GENOMIC DNA]</scope>
    <source>
        <strain evidence="4">cv. 9930</strain>
    </source>
</reference>
<accession>A0A0A0K3A5</accession>
<keyword evidence="1" id="KW-0472">Membrane</keyword>
<reference evidence="3 4" key="4">
    <citation type="journal article" date="2011" name="BMC Genomics">
        <title>RNA-Seq improves annotation of protein-coding genes in the cucumber genome.</title>
        <authorList>
            <person name="Li Z."/>
            <person name="Zhang Z."/>
            <person name="Yan P."/>
            <person name="Huang S."/>
            <person name="Fei Z."/>
            <person name="Lin K."/>
        </authorList>
    </citation>
    <scope>NUCLEOTIDE SEQUENCE [LARGE SCALE GENOMIC DNA]</scope>
    <source>
        <strain evidence="4">cv. 9930</strain>
    </source>
</reference>
<keyword evidence="1" id="KW-0812">Transmembrane</keyword>
<reference evidence="3 4" key="3">
    <citation type="journal article" date="2010" name="BMC Genomics">
        <title>Transcriptome sequencing and comparative analysis of cucumber flowers with different sex types.</title>
        <authorList>
            <person name="Guo S."/>
            <person name="Zheng Y."/>
            <person name="Joung J.G."/>
            <person name="Liu S."/>
            <person name="Zhang Z."/>
            <person name="Crasta O.R."/>
            <person name="Sobral B.W."/>
            <person name="Xu Y."/>
            <person name="Huang S."/>
            <person name="Fei Z."/>
        </authorList>
    </citation>
    <scope>NUCLEOTIDE SEQUENCE [LARGE SCALE GENOMIC DNA]</scope>
    <source>
        <strain evidence="4">cv. 9930</strain>
    </source>
</reference>
<protein>
    <submittedName>
        <fullName evidence="3">Uncharacterized protein</fullName>
    </submittedName>
</protein>
<evidence type="ECO:0000256" key="2">
    <source>
        <dbReference type="SAM" id="SignalP"/>
    </source>
</evidence>
<evidence type="ECO:0000313" key="3">
    <source>
        <dbReference type="EMBL" id="KGN43454.1"/>
    </source>
</evidence>
<keyword evidence="1" id="KW-1133">Transmembrane helix</keyword>
<organism evidence="3 4">
    <name type="scientific">Cucumis sativus</name>
    <name type="common">Cucumber</name>
    <dbReference type="NCBI Taxonomy" id="3659"/>
    <lineage>
        <taxon>Eukaryota</taxon>
        <taxon>Viridiplantae</taxon>
        <taxon>Streptophyta</taxon>
        <taxon>Embryophyta</taxon>
        <taxon>Tracheophyta</taxon>
        <taxon>Spermatophyta</taxon>
        <taxon>Magnoliopsida</taxon>
        <taxon>eudicotyledons</taxon>
        <taxon>Gunneridae</taxon>
        <taxon>Pentapetalae</taxon>
        <taxon>rosids</taxon>
        <taxon>fabids</taxon>
        <taxon>Cucurbitales</taxon>
        <taxon>Cucurbitaceae</taxon>
        <taxon>Benincaseae</taxon>
        <taxon>Cucumis</taxon>
    </lineage>
</organism>